<dbReference type="EMBL" id="KQ085954">
    <property type="protein sequence ID" value="KLO13753.1"/>
    <property type="molecule type" value="Genomic_DNA"/>
</dbReference>
<evidence type="ECO:0000313" key="2">
    <source>
        <dbReference type="EMBL" id="KLO13753.1"/>
    </source>
</evidence>
<dbReference type="InParanoid" id="A0A0H2RWE0"/>
<keyword evidence="3" id="KW-1185">Reference proteome</keyword>
<sequence length="68" mass="7999">MLEFLLHAFTSLTPCLLPCLLFRLLVCSPSRSPSFSCFYKLMSLAPRRRRIAKPHVRICRFSSRRTRL</sequence>
<keyword evidence="1" id="KW-0732">Signal</keyword>
<reference evidence="2 3" key="1">
    <citation type="submission" date="2015-04" db="EMBL/GenBank/DDBJ databases">
        <title>Complete genome sequence of Schizopora paradoxa KUC8140, a cosmopolitan wood degrader in East Asia.</title>
        <authorList>
            <consortium name="DOE Joint Genome Institute"/>
            <person name="Min B."/>
            <person name="Park H."/>
            <person name="Jang Y."/>
            <person name="Kim J.-J."/>
            <person name="Kim K.H."/>
            <person name="Pangilinan J."/>
            <person name="Lipzen A."/>
            <person name="Riley R."/>
            <person name="Grigoriev I.V."/>
            <person name="Spatafora J.W."/>
            <person name="Choi I.-G."/>
        </authorList>
    </citation>
    <scope>NUCLEOTIDE SEQUENCE [LARGE SCALE GENOMIC DNA]</scope>
    <source>
        <strain evidence="2 3">KUC8140</strain>
    </source>
</reference>
<dbReference type="Proteomes" id="UP000053477">
    <property type="component" value="Unassembled WGS sequence"/>
</dbReference>
<proteinExistence type="predicted"/>
<name>A0A0H2RWE0_9AGAM</name>
<accession>A0A0H2RWE0</accession>
<organism evidence="2 3">
    <name type="scientific">Schizopora paradoxa</name>
    <dbReference type="NCBI Taxonomy" id="27342"/>
    <lineage>
        <taxon>Eukaryota</taxon>
        <taxon>Fungi</taxon>
        <taxon>Dikarya</taxon>
        <taxon>Basidiomycota</taxon>
        <taxon>Agaricomycotina</taxon>
        <taxon>Agaricomycetes</taxon>
        <taxon>Hymenochaetales</taxon>
        <taxon>Schizoporaceae</taxon>
        <taxon>Schizopora</taxon>
    </lineage>
</organism>
<feature type="signal peptide" evidence="1">
    <location>
        <begin position="1"/>
        <end position="27"/>
    </location>
</feature>
<evidence type="ECO:0000256" key="1">
    <source>
        <dbReference type="SAM" id="SignalP"/>
    </source>
</evidence>
<feature type="chain" id="PRO_5005201837" description="Secreted protein" evidence="1">
    <location>
        <begin position="28"/>
        <end position="68"/>
    </location>
</feature>
<gene>
    <name evidence="2" type="ORF">SCHPADRAFT_344756</name>
</gene>
<dbReference type="AlphaFoldDB" id="A0A0H2RWE0"/>
<protein>
    <recommendedName>
        <fullName evidence="4">Secreted protein</fullName>
    </recommendedName>
</protein>
<evidence type="ECO:0008006" key="4">
    <source>
        <dbReference type="Google" id="ProtNLM"/>
    </source>
</evidence>
<evidence type="ECO:0000313" key="3">
    <source>
        <dbReference type="Proteomes" id="UP000053477"/>
    </source>
</evidence>